<proteinExistence type="predicted"/>
<keyword evidence="3" id="KW-1185">Reference proteome</keyword>
<dbReference type="AlphaFoldDB" id="A0A1R2D098"/>
<evidence type="ECO:0000256" key="1">
    <source>
        <dbReference type="SAM" id="MobiDB-lite"/>
    </source>
</evidence>
<evidence type="ECO:0000313" key="2">
    <source>
        <dbReference type="EMBL" id="OMJ94687.1"/>
    </source>
</evidence>
<dbReference type="Proteomes" id="UP000187209">
    <property type="component" value="Unassembled WGS sequence"/>
</dbReference>
<organism evidence="2 3">
    <name type="scientific">Stentor coeruleus</name>
    <dbReference type="NCBI Taxonomy" id="5963"/>
    <lineage>
        <taxon>Eukaryota</taxon>
        <taxon>Sar</taxon>
        <taxon>Alveolata</taxon>
        <taxon>Ciliophora</taxon>
        <taxon>Postciliodesmatophora</taxon>
        <taxon>Heterotrichea</taxon>
        <taxon>Heterotrichida</taxon>
        <taxon>Stentoridae</taxon>
        <taxon>Stentor</taxon>
    </lineage>
</organism>
<name>A0A1R2D098_9CILI</name>
<accession>A0A1R2D098</accession>
<sequence>MEELKLTDLQTQDPIFVPYASAYLLVFCTLNDILLIKELNEDSNSSLLQIIGIYIGKENKKMYLWKTKEPNIFPIYFGGPSPKPFAKFNLKEIPSFSVILNSDILISSPFSSYKKPFFKTLLDQFPNLKKPSLIELLDSSETPEEQIKTTEERFESLEKITNEGTIAIENLRKDLSAKDRMINEILSKIEKFEESRRNGKRIVDQTIYSDIDRFGDNWKTTEQESDDYYLPEKPLWEEPLPDSYKSPQIPDKKVKTQPQRINRAK</sequence>
<evidence type="ECO:0000313" key="3">
    <source>
        <dbReference type="Proteomes" id="UP000187209"/>
    </source>
</evidence>
<protein>
    <submittedName>
        <fullName evidence="2">Uncharacterized protein</fullName>
    </submittedName>
</protein>
<comment type="caution">
    <text evidence="2">The sequence shown here is derived from an EMBL/GenBank/DDBJ whole genome shotgun (WGS) entry which is preliminary data.</text>
</comment>
<feature type="compositionally biased region" description="Polar residues" evidence="1">
    <location>
        <begin position="256"/>
        <end position="265"/>
    </location>
</feature>
<feature type="region of interest" description="Disordered" evidence="1">
    <location>
        <begin position="224"/>
        <end position="265"/>
    </location>
</feature>
<gene>
    <name evidence="2" type="ORF">SteCoe_2022</name>
</gene>
<reference evidence="2 3" key="1">
    <citation type="submission" date="2016-11" db="EMBL/GenBank/DDBJ databases">
        <title>The macronuclear genome of Stentor coeruleus: a giant cell with tiny introns.</title>
        <authorList>
            <person name="Slabodnick M."/>
            <person name="Ruby J.G."/>
            <person name="Reiff S.B."/>
            <person name="Swart E.C."/>
            <person name="Gosai S."/>
            <person name="Prabakaran S."/>
            <person name="Witkowska E."/>
            <person name="Larue G.E."/>
            <person name="Fisher S."/>
            <person name="Freeman R.M."/>
            <person name="Gunawardena J."/>
            <person name="Chu W."/>
            <person name="Stover N.A."/>
            <person name="Gregory B.D."/>
            <person name="Nowacki M."/>
            <person name="Derisi J."/>
            <person name="Roy S.W."/>
            <person name="Marshall W.F."/>
            <person name="Sood P."/>
        </authorList>
    </citation>
    <scope>NUCLEOTIDE SEQUENCE [LARGE SCALE GENOMIC DNA]</scope>
    <source>
        <strain evidence="2">WM001</strain>
    </source>
</reference>
<dbReference type="EMBL" id="MPUH01000022">
    <property type="protein sequence ID" value="OMJ94687.1"/>
    <property type="molecule type" value="Genomic_DNA"/>
</dbReference>